<dbReference type="EMBL" id="AMGW01000001">
    <property type="protein sequence ID" value="EXJ65082.1"/>
    <property type="molecule type" value="Genomic_DNA"/>
</dbReference>
<dbReference type="Proteomes" id="UP000019473">
    <property type="component" value="Unassembled WGS sequence"/>
</dbReference>
<dbReference type="RefSeq" id="XP_007753649.1">
    <property type="nucleotide sequence ID" value="XM_007755459.1"/>
</dbReference>
<organism evidence="2 3">
    <name type="scientific">Cladophialophora yegresii CBS 114405</name>
    <dbReference type="NCBI Taxonomy" id="1182544"/>
    <lineage>
        <taxon>Eukaryota</taxon>
        <taxon>Fungi</taxon>
        <taxon>Dikarya</taxon>
        <taxon>Ascomycota</taxon>
        <taxon>Pezizomycotina</taxon>
        <taxon>Eurotiomycetes</taxon>
        <taxon>Chaetothyriomycetidae</taxon>
        <taxon>Chaetothyriales</taxon>
        <taxon>Herpotrichiellaceae</taxon>
        <taxon>Cladophialophora</taxon>
    </lineage>
</organism>
<evidence type="ECO:0000313" key="2">
    <source>
        <dbReference type="EMBL" id="EXJ65082.1"/>
    </source>
</evidence>
<feature type="coiled-coil region" evidence="1">
    <location>
        <begin position="50"/>
        <end position="98"/>
    </location>
</feature>
<evidence type="ECO:0000313" key="3">
    <source>
        <dbReference type="Proteomes" id="UP000019473"/>
    </source>
</evidence>
<reference evidence="2 3" key="1">
    <citation type="submission" date="2013-03" db="EMBL/GenBank/DDBJ databases">
        <title>The Genome Sequence of Cladophialophora yegresii CBS 114405.</title>
        <authorList>
            <consortium name="The Broad Institute Genomics Platform"/>
            <person name="Cuomo C."/>
            <person name="de Hoog S."/>
            <person name="Gorbushina A."/>
            <person name="Walker B."/>
            <person name="Young S.K."/>
            <person name="Zeng Q."/>
            <person name="Gargeya S."/>
            <person name="Fitzgerald M."/>
            <person name="Haas B."/>
            <person name="Abouelleil A."/>
            <person name="Allen A.W."/>
            <person name="Alvarado L."/>
            <person name="Arachchi H.M."/>
            <person name="Berlin A.M."/>
            <person name="Chapman S.B."/>
            <person name="Gainer-Dewar J."/>
            <person name="Goldberg J."/>
            <person name="Griggs A."/>
            <person name="Gujja S."/>
            <person name="Hansen M."/>
            <person name="Howarth C."/>
            <person name="Imamovic A."/>
            <person name="Ireland A."/>
            <person name="Larimer J."/>
            <person name="McCowan C."/>
            <person name="Murphy C."/>
            <person name="Pearson M."/>
            <person name="Poon T.W."/>
            <person name="Priest M."/>
            <person name="Roberts A."/>
            <person name="Saif S."/>
            <person name="Shea T."/>
            <person name="Sisk P."/>
            <person name="Sykes S."/>
            <person name="Wortman J."/>
            <person name="Nusbaum C."/>
            <person name="Birren B."/>
        </authorList>
    </citation>
    <scope>NUCLEOTIDE SEQUENCE [LARGE SCALE GENOMIC DNA]</scope>
    <source>
        <strain evidence="2 3">CBS 114405</strain>
    </source>
</reference>
<evidence type="ECO:0000256" key="1">
    <source>
        <dbReference type="SAM" id="Coils"/>
    </source>
</evidence>
<proteinExistence type="predicted"/>
<protein>
    <submittedName>
        <fullName evidence="2">Uncharacterized protein</fullName>
    </submittedName>
</protein>
<dbReference type="OrthoDB" id="4160982at2759"/>
<accession>W9WAD2</accession>
<keyword evidence="1" id="KW-0175">Coiled coil</keyword>
<keyword evidence="3" id="KW-1185">Reference proteome</keyword>
<dbReference type="AlphaFoldDB" id="W9WAD2"/>
<comment type="caution">
    <text evidence="2">The sequence shown here is derived from an EMBL/GenBank/DDBJ whole genome shotgun (WGS) entry which is preliminary data.</text>
</comment>
<name>W9WAD2_9EURO</name>
<gene>
    <name evidence="2" type="ORF">A1O7_01422</name>
</gene>
<dbReference type="GeneID" id="19176034"/>
<dbReference type="HOGENOM" id="CLU_137475_0_0_1"/>
<dbReference type="VEuPathDB" id="FungiDB:A1O7_01422"/>
<sequence length="164" mass="18582">MVSYTEYMNHSEVCFYSREQSVKCAACLRHRRECDGTFSVEELRKIGEQKKQLSAKSRAKRREIARLRKTLVDARRSLAALECEMAKVEEEDSSLQDSITKLDEVSSNMLKREMMALGAFDKAPARAEVALAEPNFVWQDAPLTESVDWNKILNFEGSSQPAAG</sequence>